<comment type="caution">
    <text evidence="2">The sequence shown here is derived from an EMBL/GenBank/DDBJ whole genome shotgun (WGS) entry which is preliminary data.</text>
</comment>
<feature type="compositionally biased region" description="Basic and acidic residues" evidence="1">
    <location>
        <begin position="83"/>
        <end position="96"/>
    </location>
</feature>
<proteinExistence type="predicted"/>
<gene>
    <name evidence="2" type="ORF">AVEN_18671_1</name>
</gene>
<dbReference type="AlphaFoldDB" id="A0A4Y2TQU5"/>
<sequence length="118" mass="12720">MDALFHNPSTQVEDVKRRTALLREGPAQSKAGPDAKLVCGDLKLIWNHPGKNRRPAREGSSQPAAPLHGFGSNVPIVLTSMQEKGESLMGKDRGCKQGDPLSPVRLRWPSGKVSASDP</sequence>
<reference evidence="2 3" key="1">
    <citation type="journal article" date="2019" name="Sci. Rep.">
        <title>Orb-weaving spider Araneus ventricosus genome elucidates the spidroin gene catalogue.</title>
        <authorList>
            <person name="Kono N."/>
            <person name="Nakamura H."/>
            <person name="Ohtoshi R."/>
            <person name="Moran D.A.P."/>
            <person name="Shinohara A."/>
            <person name="Yoshida Y."/>
            <person name="Fujiwara M."/>
            <person name="Mori M."/>
            <person name="Tomita M."/>
            <person name="Arakawa K."/>
        </authorList>
    </citation>
    <scope>NUCLEOTIDE SEQUENCE [LARGE SCALE GENOMIC DNA]</scope>
</reference>
<keyword evidence="3" id="KW-1185">Reference proteome</keyword>
<dbReference type="Proteomes" id="UP000499080">
    <property type="component" value="Unassembled WGS sequence"/>
</dbReference>
<name>A0A4Y2TQU5_ARAVE</name>
<protein>
    <submittedName>
        <fullName evidence="2">Uncharacterized protein</fullName>
    </submittedName>
</protein>
<feature type="region of interest" description="Disordered" evidence="1">
    <location>
        <begin position="48"/>
        <end position="118"/>
    </location>
</feature>
<dbReference type="OrthoDB" id="6475849at2759"/>
<evidence type="ECO:0000313" key="2">
    <source>
        <dbReference type="EMBL" id="GBO01790.1"/>
    </source>
</evidence>
<accession>A0A4Y2TQU5</accession>
<organism evidence="2 3">
    <name type="scientific">Araneus ventricosus</name>
    <name type="common">Orbweaver spider</name>
    <name type="synonym">Epeira ventricosa</name>
    <dbReference type="NCBI Taxonomy" id="182803"/>
    <lineage>
        <taxon>Eukaryota</taxon>
        <taxon>Metazoa</taxon>
        <taxon>Ecdysozoa</taxon>
        <taxon>Arthropoda</taxon>
        <taxon>Chelicerata</taxon>
        <taxon>Arachnida</taxon>
        <taxon>Araneae</taxon>
        <taxon>Araneomorphae</taxon>
        <taxon>Entelegynae</taxon>
        <taxon>Araneoidea</taxon>
        <taxon>Araneidae</taxon>
        <taxon>Araneus</taxon>
    </lineage>
</organism>
<evidence type="ECO:0000256" key="1">
    <source>
        <dbReference type="SAM" id="MobiDB-lite"/>
    </source>
</evidence>
<evidence type="ECO:0000313" key="3">
    <source>
        <dbReference type="Proteomes" id="UP000499080"/>
    </source>
</evidence>
<dbReference type="EMBL" id="BGPR01029784">
    <property type="protein sequence ID" value="GBO01790.1"/>
    <property type="molecule type" value="Genomic_DNA"/>
</dbReference>